<keyword evidence="5" id="KW-0931">ER-Golgi transport</keyword>
<dbReference type="PANTHER" id="PTHR12701:SF20">
    <property type="entry name" value="ENDOPLASMIC RETICULUM TRANSMEMBRANE PROTEIN"/>
    <property type="match status" value="1"/>
</dbReference>
<evidence type="ECO:0000256" key="3">
    <source>
        <dbReference type="ARBA" id="ARBA00022989"/>
    </source>
</evidence>
<proteinExistence type="inferred from homology"/>
<keyword evidence="2 5" id="KW-0812">Transmembrane</keyword>
<dbReference type="InterPro" id="IPR040463">
    <property type="entry name" value="BAP29/BAP31_N"/>
</dbReference>
<feature type="transmembrane region" description="Helical" evidence="5">
    <location>
        <begin position="48"/>
        <end position="68"/>
    </location>
</feature>
<dbReference type="Proteomes" id="UP001628156">
    <property type="component" value="Unassembled WGS sequence"/>
</dbReference>
<keyword evidence="4 5" id="KW-0472">Membrane</keyword>
<comment type="caution">
    <text evidence="8">The sequence shown here is derived from an EMBL/GenBank/DDBJ whole genome shotgun (WGS) entry which is preliminary data.</text>
</comment>
<evidence type="ECO:0000313" key="9">
    <source>
        <dbReference type="Proteomes" id="UP001628156"/>
    </source>
</evidence>
<evidence type="ECO:0000256" key="2">
    <source>
        <dbReference type="ARBA" id="ARBA00022692"/>
    </source>
</evidence>
<feature type="transmembrane region" description="Helical" evidence="5">
    <location>
        <begin position="100"/>
        <end position="120"/>
    </location>
</feature>
<keyword evidence="5" id="KW-0813">Transport</keyword>
<sequence>MVTLLWSGVYFFLVIEIVVLVILLFPLPSFIAKKVPFFLRHVLKNKTLFIVVLSILTLCFCESIRSQIKCSHELDELGVDNPLLNKVTISSNKFRSERNMYLSGFSLFFIFVIWRVGVLYEQIDQKAEKERSSKVESKETTPVEETERPKTD</sequence>
<evidence type="ECO:0000256" key="5">
    <source>
        <dbReference type="RuleBase" id="RU367026"/>
    </source>
</evidence>
<organism evidence="8 9">
    <name type="scientific">Entamoeba nuttalli</name>
    <dbReference type="NCBI Taxonomy" id="412467"/>
    <lineage>
        <taxon>Eukaryota</taxon>
        <taxon>Amoebozoa</taxon>
        <taxon>Evosea</taxon>
        <taxon>Archamoebae</taxon>
        <taxon>Mastigamoebida</taxon>
        <taxon>Entamoebidae</taxon>
        <taxon>Entamoeba</taxon>
    </lineage>
</organism>
<evidence type="ECO:0000313" key="8">
    <source>
        <dbReference type="EMBL" id="GAB1227523.1"/>
    </source>
</evidence>
<accession>A0ABQ0DXN1</accession>
<evidence type="ECO:0000259" key="7">
    <source>
        <dbReference type="Pfam" id="PF05529"/>
    </source>
</evidence>
<evidence type="ECO:0000256" key="4">
    <source>
        <dbReference type="ARBA" id="ARBA00023136"/>
    </source>
</evidence>
<protein>
    <recommendedName>
        <fullName evidence="5">Endoplasmic reticulum transmembrane protein</fullName>
    </recommendedName>
</protein>
<feature type="region of interest" description="Disordered" evidence="6">
    <location>
        <begin position="126"/>
        <end position="152"/>
    </location>
</feature>
<feature type="transmembrane region" description="Helical" evidence="5">
    <location>
        <begin position="6"/>
        <end position="27"/>
    </location>
</feature>
<comment type="subcellular location">
    <subcellularLocation>
        <location evidence="5">Endoplasmic reticulum membrane</location>
        <topology evidence="5">Multi-pass membrane protein</topology>
    </subcellularLocation>
    <subcellularLocation>
        <location evidence="1">Membrane</location>
        <topology evidence="1">Multi-pass membrane protein</topology>
    </subcellularLocation>
</comment>
<keyword evidence="9" id="KW-1185">Reference proteome</keyword>
<comment type="function">
    <text evidence="5">May play a role in anterograde transport of membrane proteins from the endoplasmic reticulum to the Golgi.</text>
</comment>
<keyword evidence="5" id="KW-0256">Endoplasmic reticulum</keyword>
<evidence type="ECO:0000256" key="1">
    <source>
        <dbReference type="ARBA" id="ARBA00004141"/>
    </source>
</evidence>
<keyword evidence="5" id="KW-0653">Protein transport</keyword>
<keyword evidence="3 5" id="KW-1133">Transmembrane helix</keyword>
<dbReference type="InterPro" id="IPR008417">
    <property type="entry name" value="BAP29/BAP31"/>
</dbReference>
<dbReference type="Pfam" id="PF05529">
    <property type="entry name" value="Bap31"/>
    <property type="match status" value="1"/>
</dbReference>
<reference evidence="8 9" key="1">
    <citation type="journal article" date="2019" name="PLoS Negl. Trop. Dis.">
        <title>Whole genome sequencing of Entamoeba nuttalli reveals mammalian host-related molecular signatures and a novel octapeptide-repeat surface protein.</title>
        <authorList>
            <person name="Tanaka M."/>
            <person name="Makiuchi T."/>
            <person name="Komiyama T."/>
            <person name="Shiina T."/>
            <person name="Osaki K."/>
            <person name="Tachibana H."/>
        </authorList>
    </citation>
    <scope>NUCLEOTIDE SEQUENCE [LARGE SCALE GENOMIC DNA]</scope>
    <source>
        <strain evidence="8 9">P19-061405</strain>
    </source>
</reference>
<gene>
    <name evidence="8" type="ORF">ENUP19_0341G0049</name>
</gene>
<feature type="domain" description="BAP29/BAP31 transmembrane" evidence="7">
    <location>
        <begin position="3"/>
        <end position="130"/>
    </location>
</feature>
<evidence type="ECO:0000256" key="6">
    <source>
        <dbReference type="SAM" id="MobiDB-lite"/>
    </source>
</evidence>
<dbReference type="EMBL" id="BAAFRS010000341">
    <property type="protein sequence ID" value="GAB1227523.1"/>
    <property type="molecule type" value="Genomic_DNA"/>
</dbReference>
<name>A0ABQ0DXN1_9EUKA</name>
<dbReference type="PANTHER" id="PTHR12701">
    <property type="entry name" value="BCR-ASSOCIATED PROTEIN, BAP"/>
    <property type="match status" value="1"/>
</dbReference>
<comment type="similarity">
    <text evidence="5">Belongs to the BCAP29/BCAP31 family.</text>
</comment>